<feature type="compositionally biased region" description="Basic and acidic residues" evidence="1">
    <location>
        <begin position="33"/>
        <end position="42"/>
    </location>
</feature>
<name>A0A1G8WUF3_9FLAO</name>
<evidence type="ECO:0000313" key="3">
    <source>
        <dbReference type="EMBL" id="SDJ82019.1"/>
    </source>
</evidence>
<keyword evidence="2" id="KW-1133">Transmembrane helix</keyword>
<evidence type="ECO:0000256" key="2">
    <source>
        <dbReference type="SAM" id="Phobius"/>
    </source>
</evidence>
<gene>
    <name evidence="3" type="ORF">SAMN04487935_1959</name>
</gene>
<proteinExistence type="predicted"/>
<dbReference type="STRING" id="1128970.SAMN04487935_1959"/>
<accession>A0A1G8WUF3</accession>
<evidence type="ECO:0000256" key="1">
    <source>
        <dbReference type="SAM" id="MobiDB-lite"/>
    </source>
</evidence>
<dbReference type="EMBL" id="FNEZ01000002">
    <property type="protein sequence ID" value="SDJ82019.1"/>
    <property type="molecule type" value="Genomic_DNA"/>
</dbReference>
<keyword evidence="2" id="KW-0472">Membrane</keyword>
<keyword evidence="2" id="KW-0812">Transmembrane</keyword>
<sequence length="54" mass="6326">METNWLILSIAGIAVLGLMVYLIRENRKDEKTFEKDLDHAPEYNEEDSELNNED</sequence>
<organism evidence="3 4">
    <name type="scientific">Flavobacterium noncentrifugens</name>
    <dbReference type="NCBI Taxonomy" id="1128970"/>
    <lineage>
        <taxon>Bacteria</taxon>
        <taxon>Pseudomonadati</taxon>
        <taxon>Bacteroidota</taxon>
        <taxon>Flavobacteriia</taxon>
        <taxon>Flavobacteriales</taxon>
        <taxon>Flavobacteriaceae</taxon>
        <taxon>Flavobacterium</taxon>
    </lineage>
</organism>
<dbReference type="RefSeq" id="WP_170227553.1">
    <property type="nucleotide sequence ID" value="NZ_BKAI01000004.1"/>
</dbReference>
<protein>
    <recommendedName>
        <fullName evidence="5">LPXTG-motif cell wall anchor domain-containing protein</fullName>
    </recommendedName>
</protein>
<reference evidence="3 4" key="1">
    <citation type="submission" date="2016-10" db="EMBL/GenBank/DDBJ databases">
        <authorList>
            <person name="de Groot N.N."/>
        </authorList>
    </citation>
    <scope>NUCLEOTIDE SEQUENCE [LARGE SCALE GENOMIC DNA]</scope>
    <source>
        <strain evidence="3 4">CGMCC 1.10076</strain>
    </source>
</reference>
<feature type="transmembrane region" description="Helical" evidence="2">
    <location>
        <begin position="6"/>
        <end position="23"/>
    </location>
</feature>
<evidence type="ECO:0008006" key="5">
    <source>
        <dbReference type="Google" id="ProtNLM"/>
    </source>
</evidence>
<evidence type="ECO:0000313" key="4">
    <source>
        <dbReference type="Proteomes" id="UP000199580"/>
    </source>
</evidence>
<feature type="region of interest" description="Disordered" evidence="1">
    <location>
        <begin position="33"/>
        <end position="54"/>
    </location>
</feature>
<dbReference type="AlphaFoldDB" id="A0A1G8WUF3"/>
<dbReference type="Proteomes" id="UP000199580">
    <property type="component" value="Unassembled WGS sequence"/>
</dbReference>
<keyword evidence="4" id="KW-1185">Reference proteome</keyword>
<feature type="compositionally biased region" description="Acidic residues" evidence="1">
    <location>
        <begin position="43"/>
        <end position="54"/>
    </location>
</feature>